<dbReference type="Pfam" id="PF04341">
    <property type="entry name" value="DUF485"/>
    <property type="match status" value="1"/>
</dbReference>
<dbReference type="PANTHER" id="PTHR38441:SF1">
    <property type="entry name" value="MEMBRANE PROTEIN"/>
    <property type="match status" value="1"/>
</dbReference>
<dbReference type="EMBL" id="AP022853">
    <property type="protein sequence ID" value="BCB28761.1"/>
    <property type="molecule type" value="Genomic_DNA"/>
</dbReference>
<feature type="transmembrane region" description="Helical" evidence="1">
    <location>
        <begin position="26"/>
        <end position="49"/>
    </location>
</feature>
<organism evidence="2 3">
    <name type="scientific">Sulfurimicrobium lacus</name>
    <dbReference type="NCBI Taxonomy" id="2715678"/>
    <lineage>
        <taxon>Bacteria</taxon>
        <taxon>Pseudomonadati</taxon>
        <taxon>Pseudomonadota</taxon>
        <taxon>Betaproteobacteria</taxon>
        <taxon>Nitrosomonadales</taxon>
        <taxon>Sulfuricellaceae</taxon>
        <taxon>Sulfurimicrobium</taxon>
    </lineage>
</organism>
<evidence type="ECO:0008006" key="4">
    <source>
        <dbReference type="Google" id="ProtNLM"/>
    </source>
</evidence>
<sequence>MSKREMNWAAIDADPRFQALHRKKTTFLWGLMIFSIIYYFLLPIGAAYYQDLFKIKVWGVVNVGILFALSEFVVAWTIAFVYSKKANAEFDTMAQEIINDAHKLGA</sequence>
<protein>
    <recommendedName>
        <fullName evidence="4">DUF485 domain-containing protein</fullName>
    </recommendedName>
</protein>
<keyword evidence="1" id="KW-0812">Transmembrane</keyword>
<evidence type="ECO:0000313" key="3">
    <source>
        <dbReference type="Proteomes" id="UP000502260"/>
    </source>
</evidence>
<keyword evidence="3" id="KW-1185">Reference proteome</keyword>
<evidence type="ECO:0000256" key="1">
    <source>
        <dbReference type="SAM" id="Phobius"/>
    </source>
</evidence>
<dbReference type="RefSeq" id="WP_173068675.1">
    <property type="nucleotide sequence ID" value="NZ_AP022853.1"/>
</dbReference>
<keyword evidence="1" id="KW-1133">Transmembrane helix</keyword>
<evidence type="ECO:0000313" key="2">
    <source>
        <dbReference type="EMBL" id="BCB28761.1"/>
    </source>
</evidence>
<dbReference type="KEGG" id="slac:SKTS_36470"/>
<accession>A0A6F8VHW8</accession>
<proteinExistence type="predicted"/>
<gene>
    <name evidence="2" type="ORF">SKTS_36470</name>
</gene>
<keyword evidence="1" id="KW-0472">Membrane</keyword>
<dbReference type="Proteomes" id="UP000502260">
    <property type="component" value="Chromosome"/>
</dbReference>
<name>A0A6F8VHW8_9PROT</name>
<feature type="transmembrane region" description="Helical" evidence="1">
    <location>
        <begin position="55"/>
        <end position="82"/>
    </location>
</feature>
<dbReference type="AlphaFoldDB" id="A0A6F8VHW8"/>
<dbReference type="PANTHER" id="PTHR38441">
    <property type="entry name" value="INTEGRAL MEMBRANE PROTEIN-RELATED"/>
    <property type="match status" value="1"/>
</dbReference>
<reference evidence="3" key="1">
    <citation type="submission" date="2020-03" db="EMBL/GenBank/DDBJ databases">
        <title>Complete genome sequence of sulfur-oxidizing bacterium skT11.</title>
        <authorList>
            <person name="Kanda M."/>
            <person name="Kojima H."/>
            <person name="Fukui M."/>
        </authorList>
    </citation>
    <scope>NUCLEOTIDE SEQUENCE [LARGE SCALE GENOMIC DNA]</scope>
    <source>
        <strain evidence="3">skT11</strain>
    </source>
</reference>
<dbReference type="InterPro" id="IPR007436">
    <property type="entry name" value="DUF485"/>
</dbReference>